<accession>A0A9N8ZFH7</accession>
<dbReference type="Proteomes" id="UP000789508">
    <property type="component" value="Unassembled WGS sequence"/>
</dbReference>
<evidence type="ECO:0000313" key="1">
    <source>
        <dbReference type="EMBL" id="CAG8490546.1"/>
    </source>
</evidence>
<evidence type="ECO:0000313" key="2">
    <source>
        <dbReference type="Proteomes" id="UP000789508"/>
    </source>
</evidence>
<sequence>MSSQLTSSNIGCVCSDENEIELRAHCLTGVEAPTDSIKINCLIHDTEPARLSAGRSFQNRQLQHKLKENLFLLRKVFQEGIVISRKDPHHRPQENEDIVKTYNSNGLDGSLKRVDNPTELIEIVVAKTIECR</sequence>
<dbReference type="AlphaFoldDB" id="A0A9N8ZFH7"/>
<dbReference type="EMBL" id="CAJVPS010000496">
    <property type="protein sequence ID" value="CAG8490546.1"/>
    <property type="molecule type" value="Genomic_DNA"/>
</dbReference>
<protein>
    <submittedName>
        <fullName evidence="1">5183_t:CDS:1</fullName>
    </submittedName>
</protein>
<name>A0A9N8ZFH7_9GLOM</name>
<gene>
    <name evidence="1" type="ORF">ALEPTO_LOCUS2958</name>
</gene>
<keyword evidence="2" id="KW-1185">Reference proteome</keyword>
<proteinExistence type="predicted"/>
<reference evidence="1" key="1">
    <citation type="submission" date="2021-06" db="EMBL/GenBank/DDBJ databases">
        <authorList>
            <person name="Kallberg Y."/>
            <person name="Tangrot J."/>
            <person name="Rosling A."/>
        </authorList>
    </citation>
    <scope>NUCLEOTIDE SEQUENCE</scope>
    <source>
        <strain evidence="1">FL130A</strain>
    </source>
</reference>
<comment type="caution">
    <text evidence="1">The sequence shown here is derived from an EMBL/GenBank/DDBJ whole genome shotgun (WGS) entry which is preliminary data.</text>
</comment>
<organism evidence="1 2">
    <name type="scientific">Ambispora leptoticha</name>
    <dbReference type="NCBI Taxonomy" id="144679"/>
    <lineage>
        <taxon>Eukaryota</taxon>
        <taxon>Fungi</taxon>
        <taxon>Fungi incertae sedis</taxon>
        <taxon>Mucoromycota</taxon>
        <taxon>Glomeromycotina</taxon>
        <taxon>Glomeromycetes</taxon>
        <taxon>Archaeosporales</taxon>
        <taxon>Ambisporaceae</taxon>
        <taxon>Ambispora</taxon>
    </lineage>
</organism>